<evidence type="ECO:0000313" key="5">
    <source>
        <dbReference type="EMBL" id="QVT81692.1"/>
    </source>
</evidence>
<dbReference type="InterPro" id="IPR050722">
    <property type="entry name" value="Pyruvate:ferred/Flavod_OxRd"/>
</dbReference>
<accession>A0ABX8EQI7</accession>
<evidence type="ECO:0000259" key="3">
    <source>
        <dbReference type="Pfam" id="PF01855"/>
    </source>
</evidence>
<feature type="domain" description="Pyruvate flavodoxin/ferredoxin oxidoreductase pyrimidine binding" evidence="3">
    <location>
        <begin position="260"/>
        <end position="482"/>
    </location>
</feature>
<feature type="domain" description="Pyruvate/ketoisovalerate oxidoreductase catalytic" evidence="2">
    <location>
        <begin position="20"/>
        <end position="212"/>
    </location>
</feature>
<dbReference type="InterPro" id="IPR029061">
    <property type="entry name" value="THDP-binding"/>
</dbReference>
<organism evidence="5 6">
    <name type="scientific">Nocardioides aquaticus</name>
    <dbReference type="NCBI Taxonomy" id="160826"/>
    <lineage>
        <taxon>Bacteria</taxon>
        <taxon>Bacillati</taxon>
        <taxon>Actinomycetota</taxon>
        <taxon>Actinomycetes</taxon>
        <taxon>Propionibacteriales</taxon>
        <taxon>Nocardioidaceae</taxon>
        <taxon>Nocardioides</taxon>
    </lineage>
</organism>
<dbReference type="RefSeq" id="WP_214057027.1">
    <property type="nucleotide sequence ID" value="NZ_BAAAHS010000225.1"/>
</dbReference>
<dbReference type="NCBIfam" id="TIGR03710">
    <property type="entry name" value="OAFO_sf"/>
    <property type="match status" value="1"/>
</dbReference>
<dbReference type="GO" id="GO:0047553">
    <property type="term" value="F:2-oxoglutarate synthase activity"/>
    <property type="evidence" value="ECO:0007669"/>
    <property type="project" value="UniProtKB-EC"/>
</dbReference>
<feature type="domain" description="Pyruvate:ferredoxin oxidoreductase core" evidence="4">
    <location>
        <begin position="527"/>
        <end position="592"/>
    </location>
</feature>
<name>A0ABX8EQI7_9ACTN</name>
<dbReference type="CDD" id="cd07034">
    <property type="entry name" value="TPP_PYR_PFOR_IOR-alpha_like"/>
    <property type="match status" value="1"/>
</dbReference>
<dbReference type="PANTHER" id="PTHR32154:SF20">
    <property type="entry name" value="2-OXOGLUTARATE OXIDOREDUCTASE SUBUNIT KORA"/>
    <property type="match status" value="1"/>
</dbReference>
<evidence type="ECO:0000259" key="2">
    <source>
        <dbReference type="Pfam" id="PF01558"/>
    </source>
</evidence>
<keyword evidence="1 5" id="KW-0560">Oxidoreductase</keyword>
<dbReference type="Gene3D" id="3.40.50.920">
    <property type="match status" value="1"/>
</dbReference>
<dbReference type="InterPro" id="IPR022367">
    <property type="entry name" value="2-oxoacid/accept_OxRdtase_asu"/>
</dbReference>
<evidence type="ECO:0000313" key="6">
    <source>
        <dbReference type="Proteomes" id="UP000679307"/>
    </source>
</evidence>
<dbReference type="EMBL" id="CP075371">
    <property type="protein sequence ID" value="QVT81692.1"/>
    <property type="molecule type" value="Genomic_DNA"/>
</dbReference>
<dbReference type="EC" id="1.2.7.3" evidence="5"/>
<sequence>MATEVKQLDRVIIRFAGDSGDGMQLTGDRFTQESAAFGNDLVTLPNFPAEIRAPQGTLPGVSSFQVHFADHDILTAGDAPDVLVAMNPAALRANLPDLPRGATIIVDTHDFTTRNLAKAGYDANPLDSLDEPGSPLAEFAVHTVDLTGMTVGAVKEFGLSRKDASRAKNMFALGLLSWMYGRPTEHTEKFLHRRFSRVPDIRDANITAFKAGWAFGETTETFAVRYEVKPAPMAAGTYRNITGNLALAYGLVAAGVRSGLPVFLGSYPITPASDVLHELSKHKAFGVTTFQAEDEIAGIGAAIGAAFSGSLGVTTTSGPGVALKSESIGLAVMTELPLLVVDVQRGGPSTGLPTKTEQADLMQAMYGRNGEAPVPIVAPRSPADCFDAAIEAARIAVTYRTPVMLLSDGYLANGSEPWRIPEVDDLPAIDPGFATATNHVSTGKDGAETADFWPYLRDEDTLARPWAVPGTAGLEHRIGGLEKGEGHGDISYEPANHERMVRTRQAKVDAVADSLPPLEVDDPSGQAKVLVIGWGSTYGPIGAGVRRVRRSGHHVAQVHLRHLNPFPHDLGEILARYERVLVPEMNLGQLSTLLRARYLVDARGYHQVNGLPLKAAALAQAIGELVAETEGVPVHELDLTVATSQEVHQ</sequence>
<dbReference type="PANTHER" id="PTHR32154">
    <property type="entry name" value="PYRUVATE-FLAVODOXIN OXIDOREDUCTASE-RELATED"/>
    <property type="match status" value="1"/>
</dbReference>
<proteinExistence type="predicted"/>
<dbReference type="InterPro" id="IPR002869">
    <property type="entry name" value="Pyrv_flavodox_OxRed_cen"/>
</dbReference>
<keyword evidence="6" id="KW-1185">Reference proteome</keyword>
<evidence type="ECO:0000256" key="1">
    <source>
        <dbReference type="ARBA" id="ARBA00023002"/>
    </source>
</evidence>
<dbReference type="InterPro" id="IPR033412">
    <property type="entry name" value="PFOR_II"/>
</dbReference>
<dbReference type="Pfam" id="PF17147">
    <property type="entry name" value="PFOR_II"/>
    <property type="match status" value="1"/>
</dbReference>
<dbReference type="InterPro" id="IPR002880">
    <property type="entry name" value="Pyrv_Fd/Flavodoxin_OxRdtase_N"/>
</dbReference>
<reference evidence="5 6" key="1">
    <citation type="submission" date="2021-05" db="EMBL/GenBank/DDBJ databases">
        <title>Complete genome of Nocardioides aquaticus KCTC 9944T isolated from meromictic and hypersaline Ekho Lake, Antarctica.</title>
        <authorList>
            <person name="Hwang K."/>
            <person name="Kim K.M."/>
            <person name="Choe H."/>
        </authorList>
    </citation>
    <scope>NUCLEOTIDE SEQUENCE [LARGE SCALE GENOMIC DNA]</scope>
    <source>
        <strain evidence="5 6">KCTC 9944</strain>
    </source>
</reference>
<dbReference type="SUPFAM" id="SSF53323">
    <property type="entry name" value="Pyruvate-ferredoxin oxidoreductase, PFOR, domain III"/>
    <property type="match status" value="1"/>
</dbReference>
<gene>
    <name evidence="5" type="primary">korA</name>
    <name evidence="5" type="ORF">ENKNEFLB_04109</name>
</gene>
<dbReference type="Gene3D" id="3.40.50.970">
    <property type="match status" value="1"/>
</dbReference>
<dbReference type="SUPFAM" id="SSF52518">
    <property type="entry name" value="Thiamin diphosphate-binding fold (THDP-binding)"/>
    <property type="match status" value="1"/>
</dbReference>
<dbReference type="Gene3D" id="3.40.920.10">
    <property type="entry name" value="Pyruvate-ferredoxin oxidoreductase, PFOR, domain III"/>
    <property type="match status" value="1"/>
</dbReference>
<dbReference type="Proteomes" id="UP000679307">
    <property type="component" value="Chromosome"/>
</dbReference>
<dbReference type="Pfam" id="PF01855">
    <property type="entry name" value="POR_N"/>
    <property type="match status" value="1"/>
</dbReference>
<dbReference type="InterPro" id="IPR019752">
    <property type="entry name" value="Pyrv/ketoisovalerate_OxRed_cat"/>
</dbReference>
<evidence type="ECO:0000259" key="4">
    <source>
        <dbReference type="Pfam" id="PF17147"/>
    </source>
</evidence>
<protein>
    <submittedName>
        <fullName evidence="5">2-oxoglutarate oxidoreductase subunit KorA</fullName>
        <ecNumber evidence="5">1.2.7.3</ecNumber>
    </submittedName>
</protein>
<dbReference type="InterPro" id="IPR009014">
    <property type="entry name" value="Transketo_C/PFOR_II"/>
</dbReference>
<dbReference type="Pfam" id="PF01558">
    <property type="entry name" value="POR"/>
    <property type="match status" value="1"/>
</dbReference>
<dbReference type="SUPFAM" id="SSF52922">
    <property type="entry name" value="TK C-terminal domain-like"/>
    <property type="match status" value="1"/>
</dbReference>